<dbReference type="SUPFAM" id="SSF52833">
    <property type="entry name" value="Thioredoxin-like"/>
    <property type="match status" value="1"/>
</dbReference>
<sequence length="76" mass="8918">MKMLHERYEIPFQFIADRGAKITESYNVYLTEEHPDHDQFQVNHAIPSKFLINKAGIIVWQYIGTKEDRPRANSGL</sequence>
<dbReference type="Gene3D" id="3.40.30.10">
    <property type="entry name" value="Glutaredoxin"/>
    <property type="match status" value="1"/>
</dbReference>
<dbReference type="InterPro" id="IPR013740">
    <property type="entry name" value="Redoxin"/>
</dbReference>
<dbReference type="GO" id="GO:0016491">
    <property type="term" value="F:oxidoreductase activity"/>
    <property type="evidence" value="ECO:0007669"/>
    <property type="project" value="InterPro"/>
</dbReference>
<protein>
    <recommendedName>
        <fullName evidence="1">Redoxin domain-containing protein</fullName>
    </recommendedName>
</protein>
<feature type="domain" description="Redoxin" evidence="1">
    <location>
        <begin position="6"/>
        <end position="73"/>
    </location>
</feature>
<gene>
    <name evidence="2" type="ORF">S01H1_54379</name>
</gene>
<name>X0VEM4_9ZZZZ</name>
<evidence type="ECO:0000313" key="2">
    <source>
        <dbReference type="EMBL" id="GAG16785.1"/>
    </source>
</evidence>
<dbReference type="InterPro" id="IPR036249">
    <property type="entry name" value="Thioredoxin-like_sf"/>
</dbReference>
<proteinExistence type="predicted"/>
<feature type="non-terminal residue" evidence="2">
    <location>
        <position position="76"/>
    </location>
</feature>
<comment type="caution">
    <text evidence="2">The sequence shown here is derived from an EMBL/GenBank/DDBJ whole genome shotgun (WGS) entry which is preliminary data.</text>
</comment>
<evidence type="ECO:0000259" key="1">
    <source>
        <dbReference type="Pfam" id="PF08534"/>
    </source>
</evidence>
<accession>X0VEM4</accession>
<dbReference type="AlphaFoldDB" id="X0VEM4"/>
<reference evidence="2" key="1">
    <citation type="journal article" date="2014" name="Front. Microbiol.">
        <title>High frequency of phylogenetically diverse reductive dehalogenase-homologous genes in deep subseafloor sedimentary metagenomes.</title>
        <authorList>
            <person name="Kawai M."/>
            <person name="Futagami T."/>
            <person name="Toyoda A."/>
            <person name="Takaki Y."/>
            <person name="Nishi S."/>
            <person name="Hori S."/>
            <person name="Arai W."/>
            <person name="Tsubouchi T."/>
            <person name="Morono Y."/>
            <person name="Uchiyama I."/>
            <person name="Ito T."/>
            <person name="Fujiyama A."/>
            <person name="Inagaki F."/>
            <person name="Takami H."/>
        </authorList>
    </citation>
    <scope>NUCLEOTIDE SEQUENCE</scope>
    <source>
        <strain evidence="2">Expedition CK06-06</strain>
    </source>
</reference>
<dbReference type="EMBL" id="BARS01035282">
    <property type="protein sequence ID" value="GAG16785.1"/>
    <property type="molecule type" value="Genomic_DNA"/>
</dbReference>
<organism evidence="2">
    <name type="scientific">marine sediment metagenome</name>
    <dbReference type="NCBI Taxonomy" id="412755"/>
    <lineage>
        <taxon>unclassified sequences</taxon>
        <taxon>metagenomes</taxon>
        <taxon>ecological metagenomes</taxon>
    </lineage>
</organism>
<dbReference type="Pfam" id="PF08534">
    <property type="entry name" value="Redoxin"/>
    <property type="match status" value="1"/>
</dbReference>